<dbReference type="Proteomes" id="UP001259572">
    <property type="component" value="Unassembled WGS sequence"/>
</dbReference>
<evidence type="ECO:0000256" key="2">
    <source>
        <dbReference type="ARBA" id="ARBA00022630"/>
    </source>
</evidence>
<dbReference type="InterPro" id="IPR011576">
    <property type="entry name" value="Pyridox_Oxase_N"/>
</dbReference>
<evidence type="ECO:0000256" key="4">
    <source>
        <dbReference type="ARBA" id="ARBA00023002"/>
    </source>
</evidence>
<dbReference type="Gene3D" id="2.30.110.10">
    <property type="entry name" value="Electron Transport, Fmn-binding Protein, Chain A"/>
    <property type="match status" value="1"/>
</dbReference>
<dbReference type="Pfam" id="PF01243">
    <property type="entry name" value="PNPOx_N"/>
    <property type="match status" value="1"/>
</dbReference>
<dbReference type="NCBIfam" id="NF004231">
    <property type="entry name" value="PRK05679.1"/>
    <property type="match status" value="1"/>
</dbReference>
<evidence type="ECO:0000256" key="5">
    <source>
        <dbReference type="ARBA" id="ARBA00023096"/>
    </source>
</evidence>
<comment type="cofactor">
    <cofactor evidence="1">
        <name>FMN</name>
        <dbReference type="ChEBI" id="CHEBI:58210"/>
    </cofactor>
</comment>
<dbReference type="PANTHER" id="PTHR10851">
    <property type="entry name" value="PYRIDOXINE-5-PHOSPHATE OXIDASE"/>
    <property type="match status" value="1"/>
</dbReference>
<evidence type="ECO:0000256" key="6">
    <source>
        <dbReference type="NCBIfam" id="TIGR00558"/>
    </source>
</evidence>
<protein>
    <recommendedName>
        <fullName evidence="6">Pyridoxamine 5'-phosphate oxidase</fullName>
        <ecNumber evidence="6">1.4.3.5</ecNumber>
    </recommendedName>
</protein>
<reference evidence="8 9" key="1">
    <citation type="submission" date="2023-05" db="EMBL/GenBank/DDBJ databases">
        <authorList>
            <person name="Guo Y."/>
        </authorList>
    </citation>
    <scope>NUCLEOTIDE SEQUENCE [LARGE SCALE GENOMIC DNA]</scope>
    <source>
        <strain evidence="8 9">GR2756</strain>
    </source>
</reference>
<dbReference type="RefSeq" id="WP_315728402.1">
    <property type="nucleotide sequence ID" value="NZ_JAVUPU010000013.1"/>
</dbReference>
<dbReference type="PANTHER" id="PTHR10851:SF0">
    <property type="entry name" value="PYRIDOXINE-5'-PHOSPHATE OXIDASE"/>
    <property type="match status" value="1"/>
</dbReference>
<evidence type="ECO:0000256" key="3">
    <source>
        <dbReference type="ARBA" id="ARBA00022643"/>
    </source>
</evidence>
<dbReference type="EC" id="1.4.3.5" evidence="6"/>
<dbReference type="SUPFAM" id="SSF50475">
    <property type="entry name" value="FMN-binding split barrel"/>
    <property type="match status" value="1"/>
</dbReference>
<name>A0ABU3QBU0_9SPHN</name>
<evidence type="ECO:0000313" key="8">
    <source>
        <dbReference type="EMBL" id="MDT9600864.1"/>
    </source>
</evidence>
<evidence type="ECO:0000256" key="1">
    <source>
        <dbReference type="ARBA" id="ARBA00001917"/>
    </source>
</evidence>
<keyword evidence="2" id="KW-0285">Flavoprotein</keyword>
<accession>A0ABU3QBU0</accession>
<keyword evidence="3" id="KW-0288">FMN</keyword>
<dbReference type="GO" id="GO:0004733">
    <property type="term" value="F:pyridoxamine phosphate oxidase activity"/>
    <property type="evidence" value="ECO:0007669"/>
    <property type="project" value="UniProtKB-EC"/>
</dbReference>
<feature type="domain" description="Pyridoxamine 5'-phosphate oxidase N-terminal" evidence="7">
    <location>
        <begin position="27"/>
        <end position="149"/>
    </location>
</feature>
<organism evidence="8 9">
    <name type="scientific">Sphingosinicella rhizophila</name>
    <dbReference type="NCBI Taxonomy" id="3050082"/>
    <lineage>
        <taxon>Bacteria</taxon>
        <taxon>Pseudomonadati</taxon>
        <taxon>Pseudomonadota</taxon>
        <taxon>Alphaproteobacteria</taxon>
        <taxon>Sphingomonadales</taxon>
        <taxon>Sphingosinicellaceae</taxon>
        <taxon>Sphingosinicella</taxon>
    </lineage>
</organism>
<proteinExistence type="predicted"/>
<dbReference type="NCBIfam" id="TIGR00558">
    <property type="entry name" value="pdxH"/>
    <property type="match status" value="1"/>
</dbReference>
<dbReference type="InterPro" id="IPR000659">
    <property type="entry name" value="Pyridox_Oxase"/>
</dbReference>
<dbReference type="EMBL" id="JAVUPU010000013">
    <property type="protein sequence ID" value="MDT9600864.1"/>
    <property type="molecule type" value="Genomic_DNA"/>
</dbReference>
<sequence>MAGQVADLCVSGPRDMAGGLSLFRSWLEEAVRAGVIEPTAMVLATATCRGTPSVRMVLLKVCDEHGFVFYTNHSSRKGEELAENPQATLCFNWPEIARRVSVEGRVEPVAPEEADAYFDSRPWQSRIGAWASRQSQPLRSRAQLLRRVAYFSIRLGLGALERPSFWSGFRVIPERIYFDFLEENISLTFPAVQGAG</sequence>
<keyword evidence="9" id="KW-1185">Reference proteome</keyword>
<keyword evidence="4 8" id="KW-0560">Oxidoreductase</keyword>
<gene>
    <name evidence="8" type="primary">pdxH</name>
    <name evidence="8" type="ORF">RQX22_18040</name>
</gene>
<dbReference type="PIRSF" id="PIRSF000190">
    <property type="entry name" value="Pyd_amn-ph_oxd"/>
    <property type="match status" value="1"/>
</dbReference>
<evidence type="ECO:0000259" key="7">
    <source>
        <dbReference type="Pfam" id="PF01243"/>
    </source>
</evidence>
<evidence type="ECO:0000313" key="9">
    <source>
        <dbReference type="Proteomes" id="UP001259572"/>
    </source>
</evidence>
<dbReference type="InterPro" id="IPR012349">
    <property type="entry name" value="Split_barrel_FMN-bd"/>
</dbReference>
<comment type="caution">
    <text evidence="8">The sequence shown here is derived from an EMBL/GenBank/DDBJ whole genome shotgun (WGS) entry which is preliminary data.</text>
</comment>
<keyword evidence="5" id="KW-0664">Pyridoxine biosynthesis</keyword>